<evidence type="ECO:0000256" key="2">
    <source>
        <dbReference type="SAM" id="MobiDB-lite"/>
    </source>
</evidence>
<dbReference type="EMBL" id="LVVM01001802">
    <property type="protein sequence ID" value="OJA17823.1"/>
    <property type="molecule type" value="Genomic_DNA"/>
</dbReference>
<feature type="compositionally biased region" description="Polar residues" evidence="2">
    <location>
        <begin position="121"/>
        <end position="148"/>
    </location>
</feature>
<feature type="region of interest" description="Disordered" evidence="2">
    <location>
        <begin position="104"/>
        <end position="155"/>
    </location>
</feature>
<dbReference type="AlphaFoldDB" id="A0A1J8QAY7"/>
<dbReference type="STRING" id="180088.A0A1J8QAY7"/>
<keyword evidence="1" id="KW-0175">Coiled coil</keyword>
<feature type="compositionally biased region" description="Polar residues" evidence="2">
    <location>
        <begin position="975"/>
        <end position="989"/>
    </location>
</feature>
<feature type="compositionally biased region" description="Low complexity" evidence="2">
    <location>
        <begin position="1058"/>
        <end position="1077"/>
    </location>
</feature>
<accession>A0A1J8QAY7</accession>
<protein>
    <submittedName>
        <fullName evidence="3">Uncharacterized protein</fullName>
    </submittedName>
</protein>
<organism evidence="3 4">
    <name type="scientific">Rhizopogon vesiculosus</name>
    <dbReference type="NCBI Taxonomy" id="180088"/>
    <lineage>
        <taxon>Eukaryota</taxon>
        <taxon>Fungi</taxon>
        <taxon>Dikarya</taxon>
        <taxon>Basidiomycota</taxon>
        <taxon>Agaricomycotina</taxon>
        <taxon>Agaricomycetes</taxon>
        <taxon>Agaricomycetidae</taxon>
        <taxon>Boletales</taxon>
        <taxon>Suillineae</taxon>
        <taxon>Rhizopogonaceae</taxon>
        <taxon>Rhizopogon</taxon>
    </lineage>
</organism>
<feature type="coiled-coil region" evidence="1">
    <location>
        <begin position="414"/>
        <end position="544"/>
    </location>
</feature>
<evidence type="ECO:0000313" key="4">
    <source>
        <dbReference type="Proteomes" id="UP000183567"/>
    </source>
</evidence>
<evidence type="ECO:0000256" key="1">
    <source>
        <dbReference type="SAM" id="Coils"/>
    </source>
</evidence>
<feature type="region of interest" description="Disordered" evidence="2">
    <location>
        <begin position="929"/>
        <end position="1105"/>
    </location>
</feature>
<feature type="compositionally biased region" description="Low complexity" evidence="2">
    <location>
        <begin position="1012"/>
        <end position="1034"/>
    </location>
</feature>
<feature type="compositionally biased region" description="Low complexity" evidence="2">
    <location>
        <begin position="953"/>
        <end position="965"/>
    </location>
</feature>
<dbReference type="PANTHER" id="PTHR45615">
    <property type="entry name" value="MYOSIN HEAVY CHAIN, NON-MUSCLE"/>
    <property type="match status" value="1"/>
</dbReference>
<comment type="caution">
    <text evidence="3">The sequence shown here is derived from an EMBL/GenBank/DDBJ whole genome shotgun (WGS) entry which is preliminary data.</text>
</comment>
<dbReference type="Gene3D" id="1.10.287.1490">
    <property type="match status" value="1"/>
</dbReference>
<evidence type="ECO:0000313" key="3">
    <source>
        <dbReference type="EMBL" id="OJA17823.1"/>
    </source>
</evidence>
<proteinExistence type="predicted"/>
<dbReference type="OrthoDB" id="2593174at2759"/>
<feature type="compositionally biased region" description="Pro residues" evidence="2">
    <location>
        <begin position="57"/>
        <end position="66"/>
    </location>
</feature>
<dbReference type="PANTHER" id="PTHR45615:SF80">
    <property type="entry name" value="GRIP DOMAIN-CONTAINING PROTEIN"/>
    <property type="match status" value="1"/>
</dbReference>
<sequence>MWSKLSNALKPSRQLNDSDSDRSSAHSAPTDVLSRVYEQHPNMSVFHDPTNEQDVPFPSPSPPPSPSKHRKKAIRLSKFNNSDAQPSSLRLPIGLPKKVRSHLHLKSNSSQLSLRRISPDTRPSSDTARASTDTYRQNQEPSRQSLDTPSFDGKFSSVRSILRDPKTPGTGQNVRFFSRDAHKAITPDTSTNTSEPSPISFADRLARAARPSAMDVFSPPPKDELQPDTSNLFDMSPGNEVSAIQAGLKTPLLDNAIEIPDDTAAATSTPFRGLPEIPLDTSFCFIPPPGPKSPLSDEISIPPTSPPHVIRSRSRALSDSVFQNMLKKHAPEADINDMSGPSLVLASEPDPFRANATTYYTPGTMIPPTPPHPAHSRTASKEEDIIWSLRTQLAVQQELCAQYEIDLGARDELVQALTQRAEAAEKEKDKGRNVLRSWKKKAGELERMCRALEDEVDTSRQDSMERSIMDEASGEALRMLHRQIAQLEREKEALQSQVDTAASQSREGTITANEDELRAKVDELREKDAELEQLREEMKRRDDAECALREGIRDAEEQMDHLTSNSLQCSMAEEALIVAGEEERERHRTIEFAWAEERARMVAAHDALQEEHHTRADELQRALQASADLEPVCEALKAKEDEIVTLKSEFATLKAELEAQWGHTERASEDLEAAHRDCEAALQDVEVARGELDAAHQESAELHAHVEDLQNDNEMLKTDIEALEAKILSIEGEWSDGENRRNELEAELVRTGEEHASRINEFTAELAFARENVLRLEENIKERDASIASLSSTVRLHADEVEALREEISTLKVENSRSSSSHTRALQDLQNQEKDLRAQLEVALRERAESDIKLSTSKERVGCLVDEVARLRRTVHELQQESATRDVTIVQLRKERERDREDVNGLNIALDSKQQELELIKRKIAMKNSVTTASTSSTPATVRAIRRDSMIGTPSTASRPSSSMSDVSKDGKLSDTPSTAPRASLSALNRSVRVNVMGKMGPPAPKTSARQLLSTPTPTRTSLAASTSRTPSTLGKSTTVRPGMGVTPRRVSTSSVESTARTSVAARRMSVSSSVPSEVDEKENLSATPTALKMKTPTSRRMVPA</sequence>
<feature type="coiled-coil region" evidence="1">
    <location>
        <begin position="759"/>
        <end position="923"/>
    </location>
</feature>
<feature type="coiled-coil region" evidence="1">
    <location>
        <begin position="636"/>
        <end position="733"/>
    </location>
</feature>
<feature type="region of interest" description="Disordered" evidence="2">
    <location>
        <begin position="1"/>
        <end position="72"/>
    </location>
</feature>
<dbReference type="Proteomes" id="UP000183567">
    <property type="component" value="Unassembled WGS sequence"/>
</dbReference>
<keyword evidence="4" id="KW-1185">Reference proteome</keyword>
<name>A0A1J8QAY7_9AGAM</name>
<feature type="compositionally biased region" description="Low complexity" evidence="2">
    <location>
        <begin position="929"/>
        <end position="942"/>
    </location>
</feature>
<gene>
    <name evidence="3" type="ORF">AZE42_06153</name>
</gene>
<reference evidence="3 4" key="1">
    <citation type="submission" date="2016-03" db="EMBL/GenBank/DDBJ databases">
        <title>Comparative genomics of the ectomycorrhizal sister species Rhizopogon vinicolor and Rhizopogon vesiculosus (Basidiomycota: Boletales) reveals a divergence of the mating type B locus.</title>
        <authorList>
            <person name="Mujic A.B."/>
            <person name="Kuo A."/>
            <person name="Tritt A."/>
            <person name="Lipzen A."/>
            <person name="Chen C."/>
            <person name="Johnson J."/>
            <person name="Sharma A."/>
            <person name="Barry K."/>
            <person name="Grigoriev I.V."/>
            <person name="Spatafora J.W."/>
        </authorList>
    </citation>
    <scope>NUCLEOTIDE SEQUENCE [LARGE SCALE GENOMIC DNA]</scope>
    <source>
        <strain evidence="3 4">AM-OR11-056</strain>
    </source>
</reference>